<protein>
    <submittedName>
        <fullName evidence="3">Response regulator</fullName>
    </submittedName>
</protein>
<accession>A0A5Q0CAR9</accession>
<evidence type="ECO:0000313" key="4">
    <source>
        <dbReference type="Proteomes" id="UP000326881"/>
    </source>
</evidence>
<evidence type="ECO:0000256" key="1">
    <source>
        <dbReference type="PROSITE-ProRule" id="PRU00169"/>
    </source>
</evidence>
<dbReference type="Pfam" id="PF00072">
    <property type="entry name" value="Response_reg"/>
    <property type="match status" value="1"/>
</dbReference>
<dbReference type="AlphaFoldDB" id="A0A5Q0CAR9"/>
<dbReference type="OrthoDB" id="9784719at2"/>
<sequence length="187" mass="20079">MRDEAGEPAPRAEMCRLYNILLLPMFLGTVADISPGCRQQTLASSLPVSTAIADATEDEILPPSPPSPQASGQMTVLVDDDETLVRMVVVEILEELGYAVLEAEDAPTALRILQARPDIDLLVTDVGSPNGMNGRQLADAVRRHLGSARGGINRWRPIKSRSWPGSLLVSLLLQCHACLTVALKSSS</sequence>
<dbReference type="InterPro" id="IPR011006">
    <property type="entry name" value="CheY-like_superfamily"/>
</dbReference>
<name>A0A5Q0CAR9_9HYPH</name>
<reference evidence="3 4" key="1">
    <citation type="submission" date="2019-08" db="EMBL/GenBank/DDBJ databases">
        <title>Prosopis cineraria nodule microbiome.</title>
        <authorList>
            <person name="Ali R."/>
            <person name="Chaluvadi S.R."/>
            <person name="Wang X."/>
        </authorList>
    </citation>
    <scope>NUCLEOTIDE SEQUENCE [LARGE SCALE GENOMIC DNA]</scope>
    <source>
        <strain evidence="3 4">BG7</strain>
    </source>
</reference>
<dbReference type="Proteomes" id="UP000326881">
    <property type="component" value="Chromosome"/>
</dbReference>
<dbReference type="SUPFAM" id="SSF52172">
    <property type="entry name" value="CheY-like"/>
    <property type="match status" value="1"/>
</dbReference>
<keyword evidence="1" id="KW-0597">Phosphoprotein</keyword>
<dbReference type="InterPro" id="IPR001789">
    <property type="entry name" value="Sig_transdc_resp-reg_receiver"/>
</dbReference>
<dbReference type="EMBL" id="CP043498">
    <property type="protein sequence ID" value="QFY61120.1"/>
    <property type="molecule type" value="Genomic_DNA"/>
</dbReference>
<feature type="modified residue" description="4-aspartylphosphate" evidence="1">
    <location>
        <position position="125"/>
    </location>
</feature>
<dbReference type="SMART" id="SM00448">
    <property type="entry name" value="REC"/>
    <property type="match status" value="1"/>
</dbReference>
<keyword evidence="4" id="KW-1185">Reference proteome</keyword>
<feature type="domain" description="Response regulatory" evidence="2">
    <location>
        <begin position="75"/>
        <end position="187"/>
    </location>
</feature>
<proteinExistence type="predicted"/>
<gene>
    <name evidence="3" type="ORF">FZ934_12280</name>
</gene>
<evidence type="ECO:0000259" key="2">
    <source>
        <dbReference type="PROSITE" id="PS50110"/>
    </source>
</evidence>
<organism evidence="3 4">
    <name type="scientific">Rhizobium grahamii</name>
    <dbReference type="NCBI Taxonomy" id="1120045"/>
    <lineage>
        <taxon>Bacteria</taxon>
        <taxon>Pseudomonadati</taxon>
        <taxon>Pseudomonadota</taxon>
        <taxon>Alphaproteobacteria</taxon>
        <taxon>Hyphomicrobiales</taxon>
        <taxon>Rhizobiaceae</taxon>
        <taxon>Rhizobium/Agrobacterium group</taxon>
        <taxon>Rhizobium</taxon>
    </lineage>
</organism>
<evidence type="ECO:0000313" key="3">
    <source>
        <dbReference type="EMBL" id="QFY61120.1"/>
    </source>
</evidence>
<dbReference type="Gene3D" id="3.40.50.2300">
    <property type="match status" value="1"/>
</dbReference>
<dbReference type="PROSITE" id="PS50110">
    <property type="entry name" value="RESPONSE_REGULATORY"/>
    <property type="match status" value="1"/>
</dbReference>
<dbReference type="GO" id="GO:0000160">
    <property type="term" value="P:phosphorelay signal transduction system"/>
    <property type="evidence" value="ECO:0007669"/>
    <property type="project" value="InterPro"/>
</dbReference>
<dbReference type="KEGG" id="rgr:FZ934_12280"/>